<feature type="non-terminal residue" evidence="1">
    <location>
        <position position="1"/>
    </location>
</feature>
<comment type="caution">
    <text evidence="1">The sequence shown here is derived from an EMBL/GenBank/DDBJ whole genome shotgun (WGS) entry which is preliminary data.</text>
</comment>
<evidence type="ECO:0000313" key="2">
    <source>
        <dbReference type="Proteomes" id="UP000008367"/>
    </source>
</evidence>
<name>A0A454CZ41_VIBHA</name>
<evidence type="ECO:0000313" key="1">
    <source>
        <dbReference type="EMBL" id="EKM31672.1"/>
    </source>
</evidence>
<dbReference type="EMBL" id="AJSR01001083">
    <property type="protein sequence ID" value="EKM31672.1"/>
    <property type="molecule type" value="Genomic_DNA"/>
</dbReference>
<sequence length="8" mass="879">QSKSLFGL</sequence>
<protein>
    <submittedName>
        <fullName evidence="1">Curli production assembly/transport component CsgG family protein</fullName>
    </submittedName>
</protein>
<organism evidence="1 2">
    <name type="scientific">Vibrio harveyi</name>
    <name type="common">Beneckea harveyi</name>
    <dbReference type="NCBI Taxonomy" id="669"/>
    <lineage>
        <taxon>Bacteria</taxon>
        <taxon>Pseudomonadati</taxon>
        <taxon>Pseudomonadota</taxon>
        <taxon>Gammaproteobacteria</taxon>
        <taxon>Vibrionales</taxon>
        <taxon>Vibrionaceae</taxon>
        <taxon>Vibrio</taxon>
    </lineage>
</organism>
<accession>A0A454CZ41</accession>
<proteinExistence type="predicted"/>
<gene>
    <name evidence="1" type="ORF">VCHENC02_2714B</name>
</gene>
<reference evidence="1 2" key="1">
    <citation type="submission" date="2012-10" db="EMBL/GenBank/DDBJ databases">
        <title>Genome sequence of Vibrio Cholerae HENC-02.</title>
        <authorList>
            <person name="Eppinger M."/>
            <person name="Hasan N.A."/>
            <person name="Sengamalay N."/>
            <person name="Hine E."/>
            <person name="Su Q."/>
            <person name="Daugherty S.C."/>
            <person name="Young S."/>
            <person name="Sadzewicz L."/>
            <person name="Tallon L."/>
            <person name="Cebula T.A."/>
            <person name="Ravel J."/>
            <person name="Colwell R.R."/>
        </authorList>
    </citation>
    <scope>NUCLEOTIDE SEQUENCE [LARGE SCALE GENOMIC DNA]</scope>
    <source>
        <strain evidence="1 2">HENC-02</strain>
    </source>
</reference>
<dbReference type="Proteomes" id="UP000008367">
    <property type="component" value="Unassembled WGS sequence"/>
</dbReference>